<keyword evidence="4" id="KW-1185">Reference proteome</keyword>
<accession>A0A1Y1Y195</accession>
<evidence type="ECO:0000313" key="3">
    <source>
        <dbReference type="EMBL" id="ORX91729.1"/>
    </source>
</evidence>
<dbReference type="EMBL" id="MCFE01000310">
    <property type="protein sequence ID" value="ORX91729.1"/>
    <property type="molecule type" value="Genomic_DNA"/>
</dbReference>
<keyword evidence="2" id="KW-0812">Transmembrane</keyword>
<dbReference type="AlphaFoldDB" id="A0A1Y1Y195"/>
<reference evidence="3 4" key="1">
    <citation type="submission" date="2016-07" db="EMBL/GenBank/DDBJ databases">
        <title>Pervasive Adenine N6-methylation of Active Genes in Fungi.</title>
        <authorList>
            <consortium name="DOE Joint Genome Institute"/>
            <person name="Mondo S.J."/>
            <person name="Dannebaum R.O."/>
            <person name="Kuo R.C."/>
            <person name="Labutti K."/>
            <person name="Haridas S."/>
            <person name="Kuo A."/>
            <person name="Salamov A."/>
            <person name="Ahrendt S.R."/>
            <person name="Lipzen A."/>
            <person name="Sullivan W."/>
            <person name="Andreopoulos W.B."/>
            <person name="Clum A."/>
            <person name="Lindquist E."/>
            <person name="Daum C."/>
            <person name="Ramamoorthy G.K."/>
            <person name="Gryganskyi A."/>
            <person name="Culley D."/>
            <person name="Magnuson J.K."/>
            <person name="James T.Y."/>
            <person name="O'Malley M.A."/>
            <person name="Stajich J.E."/>
            <person name="Spatafora J.W."/>
            <person name="Visel A."/>
            <person name="Grigoriev I.V."/>
        </authorList>
    </citation>
    <scope>NUCLEOTIDE SEQUENCE [LARGE SCALE GENOMIC DNA]</scope>
    <source>
        <strain evidence="3 4">CBS 931.73</strain>
    </source>
</reference>
<gene>
    <name evidence="3" type="ORF">K493DRAFT_317095</name>
</gene>
<dbReference type="InParanoid" id="A0A1Y1Y195"/>
<evidence type="ECO:0000313" key="4">
    <source>
        <dbReference type="Proteomes" id="UP000193498"/>
    </source>
</evidence>
<organism evidence="3 4">
    <name type="scientific">Basidiobolus meristosporus CBS 931.73</name>
    <dbReference type="NCBI Taxonomy" id="1314790"/>
    <lineage>
        <taxon>Eukaryota</taxon>
        <taxon>Fungi</taxon>
        <taxon>Fungi incertae sedis</taxon>
        <taxon>Zoopagomycota</taxon>
        <taxon>Entomophthoromycotina</taxon>
        <taxon>Basidiobolomycetes</taxon>
        <taxon>Basidiobolales</taxon>
        <taxon>Basidiobolaceae</taxon>
        <taxon>Basidiobolus</taxon>
    </lineage>
</organism>
<feature type="compositionally biased region" description="Basic and acidic residues" evidence="1">
    <location>
        <begin position="10"/>
        <end position="21"/>
    </location>
</feature>
<keyword evidence="2" id="KW-0472">Membrane</keyword>
<evidence type="ECO:0000256" key="2">
    <source>
        <dbReference type="SAM" id="Phobius"/>
    </source>
</evidence>
<dbReference type="Proteomes" id="UP000193498">
    <property type="component" value="Unassembled WGS sequence"/>
</dbReference>
<name>A0A1Y1Y195_9FUNG</name>
<keyword evidence="2" id="KW-1133">Transmembrane helix</keyword>
<sequence>MHPTVIAHESYQKDQEYNENKKHSRSKAWGMVCGVWWVAGEVRCGKQFGGGIVAIFCTLSPVIFLNILLLRFPYSCWKASG</sequence>
<comment type="caution">
    <text evidence="3">The sequence shown here is derived from an EMBL/GenBank/DDBJ whole genome shotgun (WGS) entry which is preliminary data.</text>
</comment>
<proteinExistence type="predicted"/>
<feature type="region of interest" description="Disordered" evidence="1">
    <location>
        <begin position="1"/>
        <end position="25"/>
    </location>
</feature>
<feature type="transmembrane region" description="Helical" evidence="2">
    <location>
        <begin position="48"/>
        <end position="70"/>
    </location>
</feature>
<evidence type="ECO:0000256" key="1">
    <source>
        <dbReference type="SAM" id="MobiDB-lite"/>
    </source>
</evidence>
<protein>
    <submittedName>
        <fullName evidence="3">Uncharacterized protein</fullName>
    </submittedName>
</protein>